<reference evidence="3" key="1">
    <citation type="submission" date="2014-09" db="EMBL/GenBank/DDBJ databases">
        <authorList>
            <person name="Gomez-Valero L."/>
        </authorList>
    </citation>
    <scope>NUCLEOTIDE SEQUENCE [LARGE SCALE GENOMIC DNA]</scope>
    <source>
        <strain evidence="3">ATCC700992</strain>
    </source>
</reference>
<keyword evidence="1" id="KW-0812">Transmembrane</keyword>
<gene>
    <name evidence="2" type="primary">dotV</name>
    <name evidence="2" type="ORF">LFA_2651</name>
</gene>
<dbReference type="RefSeq" id="WP_045096417.1">
    <property type="nucleotide sequence ID" value="NZ_LN614827.1"/>
</dbReference>
<accession>A0A098G7S9</accession>
<dbReference type="STRING" id="1212491.LFA_2651"/>
<evidence type="ECO:0000313" key="2">
    <source>
        <dbReference type="EMBL" id="CEG58019.1"/>
    </source>
</evidence>
<keyword evidence="3" id="KW-1185">Reference proteome</keyword>
<dbReference type="EMBL" id="LN614827">
    <property type="protein sequence ID" value="CEG58019.1"/>
    <property type="molecule type" value="Genomic_DNA"/>
</dbReference>
<feature type="transmembrane region" description="Helical" evidence="1">
    <location>
        <begin position="103"/>
        <end position="129"/>
    </location>
</feature>
<keyword evidence="1" id="KW-0472">Membrane</keyword>
<dbReference type="KEGG" id="lfa:LFA_2651"/>
<feature type="transmembrane region" description="Helical" evidence="1">
    <location>
        <begin position="141"/>
        <end position="164"/>
    </location>
</feature>
<feature type="transmembrane region" description="Helical" evidence="1">
    <location>
        <begin position="64"/>
        <end position="83"/>
    </location>
</feature>
<evidence type="ECO:0000256" key="1">
    <source>
        <dbReference type="SAM" id="Phobius"/>
    </source>
</evidence>
<name>A0A098G7S9_9GAMM</name>
<keyword evidence="1" id="KW-1133">Transmembrane helix</keyword>
<protein>
    <submittedName>
        <fullName evidence="2">DotV membrane protein of dot/Icm type IV secretion system</fullName>
    </submittedName>
</protein>
<dbReference type="AlphaFoldDB" id="A0A098G7S9"/>
<feature type="transmembrane region" description="Helical" evidence="1">
    <location>
        <begin position="23"/>
        <end position="43"/>
    </location>
</feature>
<evidence type="ECO:0000313" key="3">
    <source>
        <dbReference type="Proteomes" id="UP000032430"/>
    </source>
</evidence>
<dbReference type="Proteomes" id="UP000032430">
    <property type="component" value="Chromosome I"/>
</dbReference>
<dbReference type="HOGENOM" id="CLU_1517198_0_0_6"/>
<sequence>MTTTDLVTMIGNLSQSLYPVQKFISGGAYILGFLFFITALSKLKKIGDKRAQSSSSEKMFTPMMLILMGACLLYLPSAFHVLANTAFGVGNVISYTNYNPANIYSSMGLLIRTAGILWFVRGCVLVAHASEPGTQEGPKGLVFILAGILAMNFDNSIAVVNYIVSSLVSWTMTFKASQGY</sequence>
<proteinExistence type="predicted"/>
<dbReference type="OrthoDB" id="5640237at2"/>
<organism evidence="2 3">
    <name type="scientific">Legionella fallonii LLAP-10</name>
    <dbReference type="NCBI Taxonomy" id="1212491"/>
    <lineage>
        <taxon>Bacteria</taxon>
        <taxon>Pseudomonadati</taxon>
        <taxon>Pseudomonadota</taxon>
        <taxon>Gammaproteobacteria</taxon>
        <taxon>Legionellales</taxon>
        <taxon>Legionellaceae</taxon>
        <taxon>Legionella</taxon>
    </lineage>
</organism>